<keyword evidence="6 9" id="KW-0010">Activator</keyword>
<dbReference type="OrthoDB" id="103819at2759"/>
<dbReference type="InterPro" id="IPR051139">
    <property type="entry name" value="Mediator_complx_sub13"/>
</dbReference>
<dbReference type="Pfam" id="PF06333">
    <property type="entry name" value="Med13_C"/>
    <property type="match status" value="2"/>
</dbReference>
<protein>
    <recommendedName>
        <fullName evidence="3 9">Mediator of RNA polymerase II transcription subunit 13</fullName>
    </recommendedName>
</protein>
<evidence type="ECO:0000256" key="1">
    <source>
        <dbReference type="ARBA" id="ARBA00004123"/>
    </source>
</evidence>
<evidence type="ECO:0000256" key="9">
    <source>
        <dbReference type="RuleBase" id="RU364134"/>
    </source>
</evidence>
<evidence type="ECO:0000256" key="6">
    <source>
        <dbReference type="ARBA" id="ARBA00023159"/>
    </source>
</evidence>
<evidence type="ECO:0000256" key="4">
    <source>
        <dbReference type="ARBA" id="ARBA00022491"/>
    </source>
</evidence>
<evidence type="ECO:0000313" key="12">
    <source>
        <dbReference type="Proteomes" id="UP000784294"/>
    </source>
</evidence>
<evidence type="ECO:0000256" key="7">
    <source>
        <dbReference type="ARBA" id="ARBA00023163"/>
    </source>
</evidence>
<keyword evidence="8 9" id="KW-0539">Nucleus</keyword>
<evidence type="ECO:0000256" key="5">
    <source>
        <dbReference type="ARBA" id="ARBA00023015"/>
    </source>
</evidence>
<sequence>MCDLNEAVCRLVMQALIGLARRILTSLPETWRPRVSIQLLPLEHVIIGGPASYLPRLRALSLAVYTEVSRYIRPSLINANRTLTGLGPAAEKEHISRTMEDWHARRIYSPPYALASSRDLWGQWDLPPSEPLDRSAVLFVAYCLSPDQQWLLASCTDEQGHMLEQICINLRLPQGLLFDLATRRFHTTPGNSASSHPAGASGVGLGLDFGLGPGGIGSRRDFKKLLSSESSVLGREHADASRRLGLAISPRRLGLARLWDFILSLIGQSSNPWRLVIGRLGRLGHGELKGTKFVAFFSNYLLSCTFIAINFCFSKLY</sequence>
<comment type="subunit">
    <text evidence="9">Component of the Mediator complex.</text>
</comment>
<evidence type="ECO:0000259" key="10">
    <source>
        <dbReference type="Pfam" id="PF06333"/>
    </source>
</evidence>
<comment type="similarity">
    <text evidence="2 9">Belongs to the Mediator complex subunit 13 family.</text>
</comment>
<accession>A0A448WPS6</accession>
<name>A0A448WPS6_9PLAT</name>
<evidence type="ECO:0000313" key="11">
    <source>
        <dbReference type="EMBL" id="VEL16928.1"/>
    </source>
</evidence>
<dbReference type="Proteomes" id="UP000784294">
    <property type="component" value="Unassembled WGS sequence"/>
</dbReference>
<dbReference type="PANTHER" id="PTHR48249:SF3">
    <property type="entry name" value="MEDIATOR OF RNA POLYMERASE II TRANSCRIPTION SUBUNIT 13"/>
    <property type="match status" value="1"/>
</dbReference>
<dbReference type="InterPro" id="IPR009401">
    <property type="entry name" value="Med13_C"/>
</dbReference>
<dbReference type="EMBL" id="CAAALY010030416">
    <property type="protein sequence ID" value="VEL16928.1"/>
    <property type="molecule type" value="Genomic_DNA"/>
</dbReference>
<keyword evidence="7 9" id="KW-0804">Transcription</keyword>
<keyword evidence="12" id="KW-1185">Reference proteome</keyword>
<keyword evidence="4 9" id="KW-0678">Repressor</keyword>
<dbReference type="AlphaFoldDB" id="A0A448WPS6"/>
<comment type="subcellular location">
    <subcellularLocation>
        <location evidence="1 9">Nucleus</location>
    </subcellularLocation>
</comment>
<dbReference type="GO" id="GO:0045944">
    <property type="term" value="P:positive regulation of transcription by RNA polymerase II"/>
    <property type="evidence" value="ECO:0007669"/>
    <property type="project" value="TreeGrafter"/>
</dbReference>
<organism evidence="11 12">
    <name type="scientific">Protopolystoma xenopodis</name>
    <dbReference type="NCBI Taxonomy" id="117903"/>
    <lineage>
        <taxon>Eukaryota</taxon>
        <taxon>Metazoa</taxon>
        <taxon>Spiralia</taxon>
        <taxon>Lophotrochozoa</taxon>
        <taxon>Platyhelminthes</taxon>
        <taxon>Monogenea</taxon>
        <taxon>Polyopisthocotylea</taxon>
        <taxon>Polystomatidea</taxon>
        <taxon>Polystomatidae</taxon>
        <taxon>Protopolystoma</taxon>
    </lineage>
</organism>
<proteinExistence type="inferred from homology"/>
<feature type="domain" description="Mediator complex subunit Med13 C-terminal" evidence="10">
    <location>
        <begin position="108"/>
        <end position="171"/>
    </location>
</feature>
<evidence type="ECO:0000256" key="2">
    <source>
        <dbReference type="ARBA" id="ARBA00009354"/>
    </source>
</evidence>
<reference evidence="11" key="1">
    <citation type="submission" date="2018-11" db="EMBL/GenBank/DDBJ databases">
        <authorList>
            <consortium name="Pathogen Informatics"/>
        </authorList>
    </citation>
    <scope>NUCLEOTIDE SEQUENCE</scope>
</reference>
<dbReference type="PANTHER" id="PTHR48249">
    <property type="entry name" value="MEDIATOR OF RNA POLYMERASE II TRANSCRIPTION SUBUNIT 13"/>
    <property type="match status" value="1"/>
</dbReference>
<gene>
    <name evidence="11" type="ORF">PXEA_LOCUS10368</name>
</gene>
<dbReference type="GO" id="GO:0016592">
    <property type="term" value="C:mediator complex"/>
    <property type="evidence" value="ECO:0007669"/>
    <property type="project" value="InterPro"/>
</dbReference>
<comment type="function">
    <text evidence="9">Component of the Mediator complex, a coactivator involved in regulated transcription of nearly all RNA polymerase II-dependent genes. Mediator functions as a bridge to convey information from gene-specific regulatory proteins to the basal RNA polymerase II transcription machinery. Mediator is recruited to promoters by direct interactions with regulatory proteins and serves as a scaffold for the assembly of a functional preinitiation complex with RNA polymerase II and the general transcription factors.</text>
</comment>
<evidence type="ECO:0000256" key="8">
    <source>
        <dbReference type="ARBA" id="ARBA00023242"/>
    </source>
</evidence>
<keyword evidence="5 9" id="KW-0805">Transcription regulation</keyword>
<evidence type="ECO:0000256" key="3">
    <source>
        <dbReference type="ARBA" id="ARBA00019618"/>
    </source>
</evidence>
<dbReference type="GO" id="GO:0003713">
    <property type="term" value="F:transcription coactivator activity"/>
    <property type="evidence" value="ECO:0007669"/>
    <property type="project" value="TreeGrafter"/>
</dbReference>
<feature type="domain" description="Mediator complex subunit Med13 C-terminal" evidence="10">
    <location>
        <begin position="249"/>
        <end position="289"/>
    </location>
</feature>
<comment type="caution">
    <text evidence="11">The sequence shown here is derived from an EMBL/GenBank/DDBJ whole genome shotgun (WGS) entry which is preliminary data.</text>
</comment>